<protein>
    <recommendedName>
        <fullName evidence="1">Ribbon-helix-helix protein CopG domain-containing protein</fullName>
    </recommendedName>
</protein>
<dbReference type="EMBL" id="PFMR01000037">
    <property type="protein sequence ID" value="PIZ18098.1"/>
    <property type="molecule type" value="Genomic_DNA"/>
</dbReference>
<dbReference type="GO" id="GO:0006355">
    <property type="term" value="P:regulation of DNA-templated transcription"/>
    <property type="evidence" value="ECO:0007669"/>
    <property type="project" value="InterPro"/>
</dbReference>
<evidence type="ECO:0000259" key="1">
    <source>
        <dbReference type="Pfam" id="PF01402"/>
    </source>
</evidence>
<reference evidence="3" key="1">
    <citation type="submission" date="2017-09" db="EMBL/GenBank/DDBJ databases">
        <title>Depth-based differentiation of microbial function through sediment-hosted aquifers and enrichment of novel symbionts in the deep terrestrial subsurface.</title>
        <authorList>
            <person name="Probst A.J."/>
            <person name="Ladd B."/>
            <person name="Jarett J.K."/>
            <person name="Geller-Mcgrath D.E."/>
            <person name="Sieber C.M.K."/>
            <person name="Emerson J.B."/>
            <person name="Anantharaman K."/>
            <person name="Thomas B.C."/>
            <person name="Malmstrom R."/>
            <person name="Stieglmeier M."/>
            <person name="Klingl A."/>
            <person name="Woyke T."/>
            <person name="Ryan C.M."/>
            <person name="Banfield J.F."/>
        </authorList>
    </citation>
    <scope>NUCLEOTIDE SEQUENCE [LARGE SCALE GENOMIC DNA]</scope>
</reference>
<organism evidence="2 3">
    <name type="scientific">Candidatus Desantisbacteria bacterium CG_4_10_14_0_8_um_filter_48_22</name>
    <dbReference type="NCBI Taxonomy" id="1974543"/>
    <lineage>
        <taxon>Bacteria</taxon>
        <taxon>Candidatus Desantisiibacteriota</taxon>
    </lineage>
</organism>
<proteinExistence type="predicted"/>
<dbReference type="Proteomes" id="UP000229307">
    <property type="component" value="Unassembled WGS sequence"/>
</dbReference>
<gene>
    <name evidence="2" type="ORF">COY52_01220</name>
</gene>
<dbReference type="InterPro" id="IPR002145">
    <property type="entry name" value="CopG"/>
</dbReference>
<name>A0A2M7SF14_9BACT</name>
<evidence type="ECO:0000313" key="3">
    <source>
        <dbReference type="Proteomes" id="UP000229307"/>
    </source>
</evidence>
<comment type="caution">
    <text evidence="2">The sequence shown here is derived from an EMBL/GenBank/DDBJ whole genome shotgun (WGS) entry which is preliminary data.</text>
</comment>
<accession>A0A2M7SF14</accession>
<sequence>MPHSIKTAISLPEDLMKRVERLRASAGINRSQFFLRALQTYIEEFPETGEEKIASIYRQIRETDKKLLDHFGRHSYKNLPPYEK</sequence>
<feature type="domain" description="Ribbon-helix-helix protein CopG" evidence="1">
    <location>
        <begin position="8"/>
        <end position="44"/>
    </location>
</feature>
<dbReference type="Pfam" id="PF01402">
    <property type="entry name" value="RHH_1"/>
    <property type="match status" value="1"/>
</dbReference>
<dbReference type="InterPro" id="IPR013321">
    <property type="entry name" value="Arc_rbn_hlx_hlx"/>
</dbReference>
<dbReference type="AlphaFoldDB" id="A0A2M7SF14"/>
<evidence type="ECO:0000313" key="2">
    <source>
        <dbReference type="EMBL" id="PIZ18098.1"/>
    </source>
</evidence>
<dbReference type="Gene3D" id="1.10.1220.10">
    <property type="entry name" value="Met repressor-like"/>
    <property type="match status" value="1"/>
</dbReference>